<comment type="caution">
    <text evidence="8">The sequence shown here is derived from an EMBL/GenBank/DDBJ whole genome shotgun (WGS) entry which is preliminary data.</text>
</comment>
<evidence type="ECO:0000256" key="5">
    <source>
        <dbReference type="PIRSR" id="PIRSR602081-2"/>
    </source>
</evidence>
<feature type="compositionally biased region" description="Polar residues" evidence="6">
    <location>
        <begin position="679"/>
        <end position="719"/>
    </location>
</feature>
<feature type="compositionally biased region" description="Polar residues" evidence="6">
    <location>
        <begin position="828"/>
        <end position="858"/>
    </location>
</feature>
<feature type="region of interest" description="Disordered" evidence="6">
    <location>
        <begin position="1068"/>
        <end position="1241"/>
    </location>
</feature>
<reference evidence="8" key="1">
    <citation type="submission" date="2023-11" db="EMBL/GenBank/DDBJ databases">
        <title>The genome sequences of three competitors of mushroom-forming fungi.</title>
        <authorList>
            <person name="Beijen E."/>
            <person name="Ohm R.A."/>
        </authorList>
    </citation>
    <scope>NUCLEOTIDE SEQUENCE</scope>
    <source>
        <strain evidence="8">CBS 100526</strain>
    </source>
</reference>
<feature type="compositionally biased region" description="Acidic residues" evidence="6">
    <location>
        <begin position="1157"/>
        <end position="1187"/>
    </location>
</feature>
<name>A0AAE1M054_9HYPO</name>
<evidence type="ECO:0000256" key="1">
    <source>
        <dbReference type="ARBA" id="ARBA00001974"/>
    </source>
</evidence>
<dbReference type="SUPFAM" id="SSF52425">
    <property type="entry name" value="Cryptochrome/photolyase, N-terminal domain"/>
    <property type="match status" value="1"/>
</dbReference>
<keyword evidence="9" id="KW-1185">Reference proteome</keyword>
<feature type="compositionally biased region" description="Pro residues" evidence="6">
    <location>
        <begin position="1071"/>
        <end position="1084"/>
    </location>
</feature>
<dbReference type="Proteomes" id="UP001273209">
    <property type="component" value="Unassembled WGS sequence"/>
</dbReference>
<feature type="site" description="Electron transfer via tryptophanyl radical" evidence="5">
    <location>
        <position position="480"/>
    </location>
</feature>
<dbReference type="InterPro" id="IPR036155">
    <property type="entry name" value="Crypto/Photolyase_N_sf"/>
</dbReference>
<evidence type="ECO:0000256" key="3">
    <source>
        <dbReference type="ARBA" id="ARBA00022630"/>
    </source>
</evidence>
<dbReference type="Gene3D" id="3.40.50.620">
    <property type="entry name" value="HUPs"/>
    <property type="match status" value="1"/>
</dbReference>
<evidence type="ECO:0000256" key="6">
    <source>
        <dbReference type="SAM" id="MobiDB-lite"/>
    </source>
</evidence>
<dbReference type="AlphaFoldDB" id="A0AAE1M054"/>
<keyword evidence="4" id="KW-0274">FAD</keyword>
<feature type="compositionally biased region" description="Basic and acidic residues" evidence="6">
    <location>
        <begin position="720"/>
        <end position="733"/>
    </location>
</feature>
<feature type="compositionally biased region" description="Low complexity" evidence="6">
    <location>
        <begin position="935"/>
        <end position="960"/>
    </location>
</feature>
<gene>
    <name evidence="8" type="ORF">Triagg1_3747</name>
</gene>
<feature type="region of interest" description="Disordered" evidence="6">
    <location>
        <begin position="679"/>
        <end position="883"/>
    </location>
</feature>
<dbReference type="PRINTS" id="PR00147">
    <property type="entry name" value="DNAPHOTLYASE"/>
</dbReference>
<feature type="compositionally biased region" description="Polar residues" evidence="6">
    <location>
        <begin position="1188"/>
        <end position="1197"/>
    </location>
</feature>
<dbReference type="EMBL" id="JAWRVG010000011">
    <property type="protein sequence ID" value="KAK4077415.1"/>
    <property type="molecule type" value="Genomic_DNA"/>
</dbReference>
<feature type="site" description="Electron transfer via tryptophanyl radical" evidence="5">
    <location>
        <position position="457"/>
    </location>
</feature>
<feature type="compositionally biased region" description="Polar residues" evidence="6">
    <location>
        <begin position="748"/>
        <end position="764"/>
    </location>
</feature>
<sequence length="1241" mass="138439">MPEERVVIYLVRRDLRVADNHILHLLSRYNIHEECTYTHLLPVYILAPDRVETSGLLRNGERSPYRQARSKNSGVWKCGLHRVKFLAEAIWDMKERLEELDNGLLIRVGPFYETLKSIFLHYSGDKGGPQISSVWMVKGYSPDERREQQQVYAACYEFGITYVKFRDRELFVDTRDAPLQSIGDVPDVLSEFQTLLEPVIDDSRDSIEAPLSLPPFPDHVLLPPQRGPFEIPDTLAELISRLQGPVRLDLSFFYGFDFSGVITESTCVGGETHAVRRLKHVVKQGIASRFHTLNDLEQSDECLKLAAYLSLGCITARQVHEELLNLENGYQQEYAETQGWEGGENPGTRAVRQWLLCRDFLLLGSRKYRNTVFDLEGSGEGRDPDIEWKSPDHEEASPQQLPCPLHVEGALVQFKVGATGYGLIDAIMRQLLCTGYIGGHAYMLVANFLAMFAGIDWRLGAEWVASLCLDHNTVLHWHRWQHYAGIGPDPTGGETVVSPVHAAFELDPNGTFVRKWMPELRSLTKLSNLFQVATTSPELLLRLGLFANVMVTNPVPSDVLDLGPTSQVACGWLHPRIFVPSPQGYMILGPHPRFLRMQLGFDPIHSQLQQITYPPTPPGFPHPPPGHLWFPVRGAQRPNPQYYLAPHPQVLQTLEQSLAWLFRFIIILRILFEQAGTRTTRAQMPHQQGSTQMPHQQGSTQMPSQHGTQMPHQRGTQVSDARDAEPPLHDAPRAPRTMSVPTEVPRASQDTQALPSPRRTQSLAAPQGRLGVAQEMPEAPRAPRVDSRAPQAPRNAPNAPRANFQPLQAPRNAPTAPRSQIRPPQAPRNATNVPQVHIQRSQVRQSTPTATVQPSRVSQAARPYGSQGPRTGFEPSRAPLYAPRAPRADYHGYYNATQIAPRAPRADYNPYQSYQTYHVPTNIYIPQAPRADSWPTQAPQMAPRAPRAMRTPPTTPPQATEAFNNPQAPRFPELSSLASEVDAASRYAFQQAYTASTGPSIPTLYGLNTINFSHPGTVPASIDGTTYYQTLQDYHQWRTSDPSLNAWYIGPQEPEEVLRRGMILRFLDSLPPTPPDPAYPPEPPQLRRTRRRRTTRSSDDYGSSSLAGPPEEAAVVAAAEGAAQGNAESAQGGQGKRNRRGRRGRRGKAGEKSEEGVGIEEVEGEMAEEADDELTEEVDHEVTEEVQNELTGEVQNELTEEVQNESTEGVQGETAEEVRNGLTEEARDELPKEEAQAGASS</sequence>
<comment type="cofactor">
    <cofactor evidence="1">
        <name>FAD</name>
        <dbReference type="ChEBI" id="CHEBI:57692"/>
    </cofactor>
</comment>
<dbReference type="SUPFAM" id="SSF48173">
    <property type="entry name" value="Cryptochrome/photolyase FAD-binding domain"/>
    <property type="match status" value="1"/>
</dbReference>
<protein>
    <recommendedName>
        <fullName evidence="7">Photolyase/cryptochrome alpha/beta domain-containing protein</fullName>
    </recommendedName>
</protein>
<dbReference type="Gene3D" id="1.10.579.10">
    <property type="entry name" value="DNA Cyclobutane Dipyrimidine Photolyase, subunit A, domain 3"/>
    <property type="match status" value="1"/>
</dbReference>
<dbReference type="PROSITE" id="PS51645">
    <property type="entry name" value="PHR_CRY_ALPHA_BETA"/>
    <property type="match status" value="1"/>
</dbReference>
<feature type="compositionally biased region" description="Low complexity" evidence="6">
    <location>
        <begin position="788"/>
        <end position="806"/>
    </location>
</feature>
<evidence type="ECO:0000256" key="2">
    <source>
        <dbReference type="ARBA" id="ARBA00005862"/>
    </source>
</evidence>
<keyword evidence="3" id="KW-0285">Flavoprotein</keyword>
<dbReference type="GO" id="GO:0000719">
    <property type="term" value="P:photoreactive repair"/>
    <property type="evidence" value="ECO:0007669"/>
    <property type="project" value="TreeGrafter"/>
</dbReference>
<dbReference type="Pfam" id="PF00875">
    <property type="entry name" value="DNA_photolyase"/>
    <property type="match status" value="1"/>
</dbReference>
<accession>A0AAE1M054</accession>
<dbReference type="PANTHER" id="PTHR11455">
    <property type="entry name" value="CRYPTOCHROME"/>
    <property type="match status" value="1"/>
</dbReference>
<proteinExistence type="inferred from homology"/>
<dbReference type="Gene3D" id="1.25.40.80">
    <property type="match status" value="1"/>
</dbReference>
<dbReference type="InterPro" id="IPR014729">
    <property type="entry name" value="Rossmann-like_a/b/a_fold"/>
</dbReference>
<evidence type="ECO:0000259" key="7">
    <source>
        <dbReference type="PROSITE" id="PS51645"/>
    </source>
</evidence>
<dbReference type="Pfam" id="PF03441">
    <property type="entry name" value="FAD_binding_7"/>
    <property type="match status" value="1"/>
</dbReference>
<dbReference type="InterPro" id="IPR002081">
    <property type="entry name" value="Cryptochrome/DNA_photolyase_1"/>
</dbReference>
<evidence type="ECO:0000313" key="9">
    <source>
        <dbReference type="Proteomes" id="UP001273209"/>
    </source>
</evidence>
<feature type="region of interest" description="Disordered" evidence="6">
    <location>
        <begin position="929"/>
        <end position="971"/>
    </location>
</feature>
<feature type="compositionally biased region" description="Basic residues" evidence="6">
    <location>
        <begin position="1136"/>
        <end position="1147"/>
    </location>
</feature>
<organism evidence="8 9">
    <name type="scientific">Trichoderma aggressivum f. europaeum</name>
    <dbReference type="NCBI Taxonomy" id="173218"/>
    <lineage>
        <taxon>Eukaryota</taxon>
        <taxon>Fungi</taxon>
        <taxon>Dikarya</taxon>
        <taxon>Ascomycota</taxon>
        <taxon>Pezizomycotina</taxon>
        <taxon>Sordariomycetes</taxon>
        <taxon>Hypocreomycetidae</taxon>
        <taxon>Hypocreales</taxon>
        <taxon>Hypocreaceae</taxon>
        <taxon>Trichoderma</taxon>
    </lineage>
</organism>
<feature type="compositionally biased region" description="Basic and acidic residues" evidence="6">
    <location>
        <begin position="1216"/>
        <end position="1235"/>
    </location>
</feature>
<dbReference type="GeneID" id="87917978"/>
<evidence type="ECO:0000256" key="4">
    <source>
        <dbReference type="ARBA" id="ARBA00022827"/>
    </source>
</evidence>
<dbReference type="InterPro" id="IPR036134">
    <property type="entry name" value="Crypto/Photolyase_FAD-like_sf"/>
</dbReference>
<feature type="site" description="Electron transfer via tryptophanyl radical" evidence="5">
    <location>
        <position position="388"/>
    </location>
</feature>
<comment type="similarity">
    <text evidence="2">Belongs to the DNA photolyase class-1 family.</text>
</comment>
<dbReference type="InterPro" id="IPR006050">
    <property type="entry name" value="DNA_photolyase_N"/>
</dbReference>
<dbReference type="RefSeq" id="XP_062757250.1">
    <property type="nucleotide sequence ID" value="XM_062898073.1"/>
</dbReference>
<evidence type="ECO:0000313" key="8">
    <source>
        <dbReference type="EMBL" id="KAK4077415.1"/>
    </source>
</evidence>
<dbReference type="GO" id="GO:0071949">
    <property type="term" value="F:FAD binding"/>
    <property type="evidence" value="ECO:0007669"/>
    <property type="project" value="TreeGrafter"/>
</dbReference>
<dbReference type="InterPro" id="IPR005101">
    <property type="entry name" value="Cryptochr/Photolyase_FAD-bd"/>
</dbReference>
<feature type="domain" description="Photolyase/cryptochrome alpha/beta" evidence="7">
    <location>
        <begin position="5"/>
        <end position="170"/>
    </location>
</feature>
<dbReference type="PANTHER" id="PTHR11455:SF22">
    <property type="entry name" value="CRYPTOCHROME DASH"/>
    <property type="match status" value="1"/>
</dbReference>
<feature type="compositionally biased region" description="Low complexity" evidence="6">
    <location>
        <begin position="1107"/>
        <end position="1131"/>
    </location>
</feature>
<dbReference type="GO" id="GO:0003684">
    <property type="term" value="F:damaged DNA binding"/>
    <property type="evidence" value="ECO:0007669"/>
    <property type="project" value="TreeGrafter"/>
</dbReference>
<dbReference type="GO" id="GO:0003904">
    <property type="term" value="F:deoxyribodipyrimidine photo-lyase activity"/>
    <property type="evidence" value="ECO:0007669"/>
    <property type="project" value="TreeGrafter"/>
</dbReference>